<dbReference type="InterPro" id="IPR003760">
    <property type="entry name" value="PnrA-like"/>
</dbReference>
<evidence type="ECO:0000256" key="6">
    <source>
        <dbReference type="ARBA" id="ARBA00023288"/>
    </source>
</evidence>
<evidence type="ECO:0000256" key="7">
    <source>
        <dbReference type="SAM" id="MobiDB-lite"/>
    </source>
</evidence>
<feature type="compositionally biased region" description="Basic and acidic residues" evidence="7">
    <location>
        <begin position="23"/>
        <end position="40"/>
    </location>
</feature>
<dbReference type="RefSeq" id="WP_004833331.1">
    <property type="nucleotide sequence ID" value="NZ_CABKNC010000002.1"/>
</dbReference>
<keyword evidence="5" id="KW-0472">Membrane</keyword>
<dbReference type="PANTHER" id="PTHR34296">
    <property type="entry name" value="TRANSCRIPTIONAL ACTIVATOR PROTEIN MED"/>
    <property type="match status" value="1"/>
</dbReference>
<evidence type="ECO:0000256" key="3">
    <source>
        <dbReference type="ARBA" id="ARBA00022475"/>
    </source>
</evidence>
<reference evidence="9 11" key="1">
    <citation type="submission" date="2014-10" db="EMBL/GenBank/DDBJ databases">
        <title>Complete genome sequence of Parvimonas micra KCOM 1535 (= ChDC B708).</title>
        <authorList>
            <person name="Kook J.-K."/>
            <person name="Park S.-N."/>
            <person name="Lim Y.K."/>
            <person name="Roh H."/>
        </authorList>
    </citation>
    <scope>NUCLEOTIDE SEQUENCE [LARGE SCALE GENOMIC DNA]</scope>
    <source>
        <strain evidence="9">KCOM 1535</strain>
        <strain evidence="11">KCOM 1535 / ChDC B708</strain>
    </source>
</reference>
<keyword evidence="3" id="KW-1003">Cell membrane</keyword>
<keyword evidence="4" id="KW-0732">Signal</keyword>
<accession>A0A0B4S1T1</accession>
<dbReference type="EMBL" id="CP009761">
    <property type="protein sequence ID" value="AIZ36566.1"/>
    <property type="molecule type" value="Genomic_DNA"/>
</dbReference>
<evidence type="ECO:0000256" key="4">
    <source>
        <dbReference type="ARBA" id="ARBA00022729"/>
    </source>
</evidence>
<dbReference type="STRING" id="33033.NW74_04085"/>
<evidence type="ECO:0000313" key="10">
    <source>
        <dbReference type="EMBL" id="WBB31609.1"/>
    </source>
</evidence>
<feature type="region of interest" description="Disordered" evidence="7">
    <location>
        <begin position="22"/>
        <end position="41"/>
    </location>
</feature>
<dbReference type="Pfam" id="PF02608">
    <property type="entry name" value="Bmp"/>
    <property type="match status" value="1"/>
</dbReference>
<comment type="similarity">
    <text evidence="2">Belongs to the BMP lipoprotein family.</text>
</comment>
<evidence type="ECO:0000256" key="2">
    <source>
        <dbReference type="ARBA" id="ARBA00008610"/>
    </source>
</evidence>
<dbReference type="SUPFAM" id="SSF53822">
    <property type="entry name" value="Periplasmic binding protein-like I"/>
    <property type="match status" value="1"/>
</dbReference>
<evidence type="ECO:0000313" key="9">
    <source>
        <dbReference type="EMBL" id="AIZ36566.1"/>
    </source>
</evidence>
<dbReference type="GO" id="GO:0005886">
    <property type="term" value="C:plasma membrane"/>
    <property type="evidence" value="ECO:0007669"/>
    <property type="project" value="UniProtKB-SubCell"/>
</dbReference>
<keyword evidence="6" id="KW-0449">Lipoprotein</keyword>
<comment type="subcellular location">
    <subcellularLocation>
        <location evidence="1">Cell membrane</location>
        <topology evidence="1">Lipid-anchor</topology>
    </subcellularLocation>
</comment>
<evidence type="ECO:0000313" key="11">
    <source>
        <dbReference type="Proteomes" id="UP000031386"/>
    </source>
</evidence>
<dbReference type="PROSITE" id="PS51257">
    <property type="entry name" value="PROKAR_LIPOPROTEIN"/>
    <property type="match status" value="1"/>
</dbReference>
<dbReference type="PANTHER" id="PTHR34296:SF2">
    <property type="entry name" value="ABC TRANSPORTER GUANOSINE-BINDING PROTEIN NUPN"/>
    <property type="match status" value="1"/>
</dbReference>
<name>A0A0B4S1T1_9FIRM</name>
<proteinExistence type="inferred from homology"/>
<dbReference type="InterPro" id="IPR050957">
    <property type="entry name" value="BMP_lipoprotein"/>
</dbReference>
<evidence type="ECO:0000259" key="8">
    <source>
        <dbReference type="Pfam" id="PF02608"/>
    </source>
</evidence>
<evidence type="ECO:0000256" key="1">
    <source>
        <dbReference type="ARBA" id="ARBA00004193"/>
    </source>
</evidence>
<dbReference type="InterPro" id="IPR028082">
    <property type="entry name" value="Peripla_BP_I"/>
</dbReference>
<sequence length="350" mass="37987">MKFKKTFAALLVGAMILTGCSSKPDEKKETKTEEKKENTKKPIKYAMVTDTGGVNDQSFNQSAYEGLKELQKEGIIEKPTYVESKQASDYKTNLETLLDGKNDLIAGIGFALAKDIEAAAKANPDQKYVIIDSSFENTPKNLIGTIFADNENSFLVGYLAGTLTTSNKVGFVGGITSPLIKKFEAGFRAGVEQAAKDNNKKVEVVAQYAESFGDATKGKAIANSMYSSGVDMIFHASGGTGNGVIESAKENKKFVFGVDRDQSYLAPEYVIASTIKKVNEAIKSVGKDLYEGKFRGGETIEFSLKTNGVDVAYGKEDQLKIKIPNELKQKIEELKKSIADGKITVPTEVK</sequence>
<dbReference type="EMBL" id="CP101412">
    <property type="protein sequence ID" value="WBB31609.1"/>
    <property type="molecule type" value="Genomic_DNA"/>
</dbReference>
<dbReference type="KEGG" id="pmic:NW74_04085"/>
<dbReference type="Gene3D" id="3.40.50.2300">
    <property type="match status" value="2"/>
</dbReference>
<dbReference type="OrthoDB" id="9769871at2"/>
<reference evidence="10" key="2">
    <citation type="submission" date="2022-07" db="EMBL/GenBank/DDBJ databases">
        <title>Parvimonas micra travels from the subgingival sulcus of the human oral cavity to the colorectal adenocarcinoma.</title>
        <authorList>
            <person name="Conde-Perez K."/>
            <person name="Buetas E."/>
            <person name="Aja-Macaya P."/>
            <person name="Martin-De Arribas E."/>
            <person name="Iglesias-Corras I."/>
            <person name="Trigo-Tasende N."/>
            <person name="Nasser-Ali M."/>
            <person name="Estevez L.S."/>
            <person name="Rumbo-Feal S."/>
            <person name="Otero-Alen B."/>
            <person name="Noguera J.F."/>
            <person name="Concha A."/>
            <person name="Pardinas-Lopez S."/>
            <person name="Carda-Dieguez M."/>
            <person name="Gomez-Randulfe I."/>
            <person name="Martinez-Lago N."/>
            <person name="Ladra S."/>
            <person name="Aparicio L.A."/>
            <person name="Bou G."/>
            <person name="Mira A."/>
            <person name="Vallejo J.A."/>
            <person name="Poza M."/>
        </authorList>
    </citation>
    <scope>NUCLEOTIDE SEQUENCE</scope>
    <source>
        <strain evidence="10">PM102KC-G-1</strain>
    </source>
</reference>
<evidence type="ECO:0000256" key="5">
    <source>
        <dbReference type="ARBA" id="ARBA00023136"/>
    </source>
</evidence>
<protein>
    <submittedName>
        <fullName evidence="10">BMP family ABC transporter substrate-binding protein</fullName>
    </submittedName>
    <submittedName>
        <fullName evidence="9">Membrane protein</fullName>
    </submittedName>
</protein>
<feature type="domain" description="ABC transporter substrate-binding protein PnrA-like" evidence="8">
    <location>
        <begin position="44"/>
        <end position="346"/>
    </location>
</feature>
<organism evidence="9 11">
    <name type="scientific">Parvimonas micra</name>
    <dbReference type="NCBI Taxonomy" id="33033"/>
    <lineage>
        <taxon>Bacteria</taxon>
        <taxon>Bacillati</taxon>
        <taxon>Bacillota</taxon>
        <taxon>Tissierellia</taxon>
        <taxon>Tissierellales</taxon>
        <taxon>Peptoniphilaceae</taxon>
        <taxon>Parvimonas</taxon>
    </lineage>
</organism>
<dbReference type="Proteomes" id="UP001210690">
    <property type="component" value="Chromosome"/>
</dbReference>
<dbReference type="Proteomes" id="UP000031386">
    <property type="component" value="Chromosome"/>
</dbReference>
<keyword evidence="11" id="KW-1185">Reference proteome</keyword>
<dbReference type="GeneID" id="93385607"/>
<dbReference type="AlphaFoldDB" id="A0A0B4S1T1"/>
<gene>
    <name evidence="10" type="ORF">NM222_03765</name>
    <name evidence="9" type="ORF">NW74_04085</name>
</gene>
<dbReference type="CDD" id="cd06354">
    <property type="entry name" value="PBP1_PrnA-like"/>
    <property type="match status" value="1"/>
</dbReference>